<feature type="compositionally biased region" description="Basic and acidic residues" evidence="1">
    <location>
        <begin position="144"/>
        <end position="153"/>
    </location>
</feature>
<comment type="caution">
    <text evidence="2">The sequence shown here is derived from an EMBL/GenBank/DDBJ whole genome shotgun (WGS) entry which is preliminary data.</text>
</comment>
<feature type="compositionally biased region" description="Basic and acidic residues" evidence="1">
    <location>
        <begin position="47"/>
        <end position="74"/>
    </location>
</feature>
<gene>
    <name evidence="2" type="ORF">CYMTET_45434</name>
</gene>
<dbReference type="AlphaFoldDB" id="A0AAE0BY88"/>
<protein>
    <submittedName>
        <fullName evidence="2">Uncharacterized protein</fullName>
    </submittedName>
</protein>
<sequence length="153" mass="15675">MGMASAPLLRGGGRRGAEVERGRRWRAGAEAGRGGGAERSGCAADASESREVGSGRCGWGERRPEDEGRSRSPVERQQAGAEGADAVGRERRGGMALVGERSGKSAQGWVWREAGQARQADGAGEGEAEGGREAGAGAVGGRRGRGEAEETRG</sequence>
<evidence type="ECO:0000313" key="2">
    <source>
        <dbReference type="EMBL" id="KAK3244978.1"/>
    </source>
</evidence>
<reference evidence="2 3" key="1">
    <citation type="journal article" date="2015" name="Genome Biol. Evol.">
        <title>Comparative Genomics of a Bacterivorous Green Alga Reveals Evolutionary Causalities and Consequences of Phago-Mixotrophic Mode of Nutrition.</title>
        <authorList>
            <person name="Burns J.A."/>
            <person name="Paasch A."/>
            <person name="Narechania A."/>
            <person name="Kim E."/>
        </authorList>
    </citation>
    <scope>NUCLEOTIDE SEQUENCE [LARGE SCALE GENOMIC DNA]</scope>
    <source>
        <strain evidence="2 3">PLY_AMNH</strain>
    </source>
</reference>
<evidence type="ECO:0000313" key="3">
    <source>
        <dbReference type="Proteomes" id="UP001190700"/>
    </source>
</evidence>
<evidence type="ECO:0000256" key="1">
    <source>
        <dbReference type="SAM" id="MobiDB-lite"/>
    </source>
</evidence>
<accession>A0AAE0BY88</accession>
<feature type="region of interest" description="Disordered" evidence="1">
    <location>
        <begin position="1"/>
        <end position="153"/>
    </location>
</feature>
<organism evidence="2 3">
    <name type="scientific">Cymbomonas tetramitiformis</name>
    <dbReference type="NCBI Taxonomy" id="36881"/>
    <lineage>
        <taxon>Eukaryota</taxon>
        <taxon>Viridiplantae</taxon>
        <taxon>Chlorophyta</taxon>
        <taxon>Pyramimonadophyceae</taxon>
        <taxon>Pyramimonadales</taxon>
        <taxon>Pyramimonadaceae</taxon>
        <taxon>Cymbomonas</taxon>
    </lineage>
</organism>
<name>A0AAE0BY88_9CHLO</name>
<keyword evidence="3" id="KW-1185">Reference proteome</keyword>
<dbReference type="EMBL" id="LGRX02031155">
    <property type="protein sequence ID" value="KAK3244978.1"/>
    <property type="molecule type" value="Genomic_DNA"/>
</dbReference>
<proteinExistence type="predicted"/>
<dbReference type="Proteomes" id="UP001190700">
    <property type="component" value="Unassembled WGS sequence"/>
</dbReference>
<feature type="compositionally biased region" description="Low complexity" evidence="1">
    <location>
        <begin position="112"/>
        <end position="122"/>
    </location>
</feature>